<keyword evidence="2" id="KW-1185">Reference proteome</keyword>
<gene>
    <name evidence="1" type="ORF">WCD74_18585</name>
</gene>
<organism evidence="1 2">
    <name type="scientific">Actinomycetospora aurantiaca</name>
    <dbReference type="NCBI Taxonomy" id="3129233"/>
    <lineage>
        <taxon>Bacteria</taxon>
        <taxon>Bacillati</taxon>
        <taxon>Actinomycetota</taxon>
        <taxon>Actinomycetes</taxon>
        <taxon>Pseudonocardiales</taxon>
        <taxon>Pseudonocardiaceae</taxon>
        <taxon>Actinomycetospora</taxon>
    </lineage>
</organism>
<reference evidence="1 2" key="1">
    <citation type="submission" date="2024-03" db="EMBL/GenBank/DDBJ databases">
        <title>Actinomycetospora sp. OC33-EN08, a novel actinomycete isolated from wild orchid (Aerides multiflora).</title>
        <authorList>
            <person name="Suriyachadkun C."/>
        </authorList>
    </citation>
    <scope>NUCLEOTIDE SEQUENCE [LARGE SCALE GENOMIC DNA]</scope>
    <source>
        <strain evidence="1 2">OC33-EN08</strain>
    </source>
</reference>
<evidence type="ECO:0000313" key="1">
    <source>
        <dbReference type="EMBL" id="MEJ2869782.1"/>
    </source>
</evidence>
<dbReference type="Proteomes" id="UP001385809">
    <property type="component" value="Unassembled WGS sequence"/>
</dbReference>
<name>A0ABU8MT67_9PSEU</name>
<accession>A0ABU8MT67</accession>
<comment type="caution">
    <text evidence="1">The sequence shown here is derived from an EMBL/GenBank/DDBJ whole genome shotgun (WGS) entry which is preliminary data.</text>
</comment>
<protein>
    <submittedName>
        <fullName evidence="1">Uncharacterized protein</fullName>
    </submittedName>
</protein>
<evidence type="ECO:0000313" key="2">
    <source>
        <dbReference type="Proteomes" id="UP001385809"/>
    </source>
</evidence>
<dbReference type="RefSeq" id="WP_337696360.1">
    <property type="nucleotide sequence ID" value="NZ_JBBEGN010000009.1"/>
</dbReference>
<proteinExistence type="predicted"/>
<sequence>MTAASVSASAQRAAAVRAQWLPSTSTDVAETTVPVLAAEPADAPRTDPLAALPLVLDRELVAVRRHRLDVEGRVPAGVARYVDPSQGMLEFVFAGDGGEQIVLAVAPGSRGDTVVPVLPAPFDGDEGLPVGRHAPFDEVLGDALEDVDRVVSHVERPDEMRGVVLHLGGRMLMIYADLWELRVTLLP</sequence>
<dbReference type="EMBL" id="JBBEGN010000009">
    <property type="protein sequence ID" value="MEJ2869782.1"/>
    <property type="molecule type" value="Genomic_DNA"/>
</dbReference>